<comment type="caution">
    <text evidence="1">The sequence shown here is derived from an EMBL/GenBank/DDBJ whole genome shotgun (WGS) entry which is preliminary data.</text>
</comment>
<dbReference type="EMBL" id="AUZX01005393">
    <property type="protein sequence ID" value="EQD68064.1"/>
    <property type="molecule type" value="Genomic_DNA"/>
</dbReference>
<accession>T1CKK9</accession>
<feature type="non-terminal residue" evidence="1">
    <location>
        <position position="67"/>
    </location>
</feature>
<gene>
    <name evidence="1" type="ORF">B1A_07487</name>
</gene>
<name>T1CKK9_9ZZZZ</name>
<protein>
    <submittedName>
        <fullName evidence="1">Uncharacterized protein</fullName>
    </submittedName>
</protein>
<reference evidence="1" key="2">
    <citation type="journal article" date="2014" name="ISME J.">
        <title>Microbial stratification in low pH oxic and suboxic macroscopic growths along an acid mine drainage.</title>
        <authorList>
            <person name="Mendez-Garcia C."/>
            <person name="Mesa V."/>
            <person name="Sprenger R.R."/>
            <person name="Richter M."/>
            <person name="Diez M.S."/>
            <person name="Solano J."/>
            <person name="Bargiela R."/>
            <person name="Golyshina O.V."/>
            <person name="Manteca A."/>
            <person name="Ramos J.L."/>
            <person name="Gallego J.R."/>
            <person name="Llorente I."/>
            <person name="Martins Dos Santos V.A."/>
            <person name="Jensen O.N."/>
            <person name="Pelaez A.I."/>
            <person name="Sanchez J."/>
            <person name="Ferrer M."/>
        </authorList>
    </citation>
    <scope>NUCLEOTIDE SEQUENCE</scope>
</reference>
<sequence length="67" mass="7403">MSNLVPEWRDVDARTFRERIFPTGRPALLRGSVRQWQAVVEGRKSPDALAGYLLGLDQGGPVPLITA</sequence>
<evidence type="ECO:0000313" key="1">
    <source>
        <dbReference type="EMBL" id="EQD68064.1"/>
    </source>
</evidence>
<dbReference type="AlphaFoldDB" id="T1CKK9"/>
<reference evidence="1" key="1">
    <citation type="submission" date="2013-08" db="EMBL/GenBank/DDBJ databases">
        <authorList>
            <person name="Mendez C."/>
            <person name="Richter M."/>
            <person name="Ferrer M."/>
            <person name="Sanchez J."/>
        </authorList>
    </citation>
    <scope>NUCLEOTIDE SEQUENCE</scope>
</reference>
<proteinExistence type="predicted"/>
<organism evidence="1">
    <name type="scientific">mine drainage metagenome</name>
    <dbReference type="NCBI Taxonomy" id="410659"/>
    <lineage>
        <taxon>unclassified sequences</taxon>
        <taxon>metagenomes</taxon>
        <taxon>ecological metagenomes</taxon>
    </lineage>
</organism>